<evidence type="ECO:0000313" key="7">
    <source>
        <dbReference type="Proteomes" id="UP000194945"/>
    </source>
</evidence>
<dbReference type="EMBL" id="NFDE01000046">
    <property type="protein sequence ID" value="OTX89898.1"/>
    <property type="molecule type" value="Genomic_DNA"/>
</dbReference>
<evidence type="ECO:0000313" key="6">
    <source>
        <dbReference type="EMBL" id="OTX89898.1"/>
    </source>
</evidence>
<dbReference type="Pfam" id="PF16925">
    <property type="entry name" value="TetR_C_13"/>
    <property type="match status" value="1"/>
</dbReference>
<dbReference type="Gene3D" id="1.10.357.10">
    <property type="entry name" value="Tetracycline Repressor, domain 2"/>
    <property type="match status" value="1"/>
</dbReference>
<dbReference type="Proteomes" id="UP000194945">
    <property type="component" value="Unassembled WGS sequence"/>
</dbReference>
<dbReference type="PROSITE" id="PS50977">
    <property type="entry name" value="HTH_TETR_2"/>
    <property type="match status" value="1"/>
</dbReference>
<protein>
    <submittedName>
        <fullName evidence="6">TetR family transcriptional regulator</fullName>
    </submittedName>
</protein>
<dbReference type="Pfam" id="PF00440">
    <property type="entry name" value="TetR_N"/>
    <property type="match status" value="1"/>
</dbReference>
<dbReference type="InterPro" id="IPR009057">
    <property type="entry name" value="Homeodomain-like_sf"/>
</dbReference>
<keyword evidence="1" id="KW-0805">Transcription regulation</keyword>
<name>A0A242ZAK9_9BACI</name>
<dbReference type="PROSITE" id="PS01081">
    <property type="entry name" value="HTH_TETR_1"/>
    <property type="match status" value="1"/>
</dbReference>
<dbReference type="InterPro" id="IPR023772">
    <property type="entry name" value="DNA-bd_HTH_TetR-type_CS"/>
</dbReference>
<feature type="DNA-binding region" description="H-T-H motif" evidence="4">
    <location>
        <begin position="48"/>
        <end position="67"/>
    </location>
</feature>
<proteinExistence type="predicted"/>
<dbReference type="InterPro" id="IPR001647">
    <property type="entry name" value="HTH_TetR"/>
</dbReference>
<dbReference type="RefSeq" id="WP_088081592.1">
    <property type="nucleotide sequence ID" value="NZ_JBCMRE010000082.1"/>
</dbReference>
<dbReference type="AlphaFoldDB" id="A0A242ZAK9"/>
<evidence type="ECO:0000259" key="5">
    <source>
        <dbReference type="PROSITE" id="PS50977"/>
    </source>
</evidence>
<dbReference type="SUPFAM" id="SSF46689">
    <property type="entry name" value="Homeodomain-like"/>
    <property type="match status" value="1"/>
</dbReference>
<keyword evidence="2 4" id="KW-0238">DNA-binding</keyword>
<evidence type="ECO:0000256" key="2">
    <source>
        <dbReference type="ARBA" id="ARBA00023125"/>
    </source>
</evidence>
<accession>A0A242ZAK9</accession>
<feature type="domain" description="HTH tetR-type" evidence="5">
    <location>
        <begin position="25"/>
        <end position="85"/>
    </location>
</feature>
<dbReference type="PANTHER" id="PTHR47506:SF3">
    <property type="entry name" value="HTH-TYPE TRANSCRIPTIONAL REGULATOR LMRA"/>
    <property type="match status" value="1"/>
</dbReference>
<dbReference type="SUPFAM" id="SSF48498">
    <property type="entry name" value="Tetracyclin repressor-like, C-terminal domain"/>
    <property type="match status" value="1"/>
</dbReference>
<dbReference type="GO" id="GO:0003677">
    <property type="term" value="F:DNA binding"/>
    <property type="evidence" value="ECO:0007669"/>
    <property type="project" value="UniProtKB-UniRule"/>
</dbReference>
<gene>
    <name evidence="6" type="ORF">BK730_13480</name>
</gene>
<dbReference type="InterPro" id="IPR036271">
    <property type="entry name" value="Tet_transcr_reg_TetR-rel_C_sf"/>
</dbReference>
<evidence type="ECO:0000256" key="3">
    <source>
        <dbReference type="ARBA" id="ARBA00023163"/>
    </source>
</evidence>
<dbReference type="PRINTS" id="PR00455">
    <property type="entry name" value="HTHTETR"/>
</dbReference>
<keyword evidence="3" id="KW-0804">Transcription</keyword>
<sequence length="213" mass="24188">MHFINHSLDSPFIVLYSTNMKKNTLTNKDIALQSAFTLFLTKGFLATSMDDIVAHSKVSKTNIYYYFKSKEELLLAIVNQLIAHYEQRINYIVSQTEPTVQEKLEAVLHILSDTIEQNNYLGGCPFLTLYTQTPIDAVEIRDRIKSFFEKQLHGVELILAQGIARQELKKELPVKQTAMLIVSSIEGALFLAQASNNQDMIKNLFPTLASMLK</sequence>
<comment type="caution">
    <text evidence="6">The sequence shown here is derived from an EMBL/GenBank/DDBJ whole genome shotgun (WGS) entry which is preliminary data.</text>
</comment>
<evidence type="ECO:0000256" key="1">
    <source>
        <dbReference type="ARBA" id="ARBA00023015"/>
    </source>
</evidence>
<dbReference type="PANTHER" id="PTHR47506">
    <property type="entry name" value="TRANSCRIPTIONAL REGULATORY PROTEIN"/>
    <property type="match status" value="1"/>
</dbReference>
<reference evidence="6 7" key="1">
    <citation type="submission" date="2016-10" db="EMBL/GenBank/DDBJ databases">
        <title>Comparative genomics of Bacillus thuringiensis reveals a path to pathogens against multiple invertebrate hosts.</title>
        <authorList>
            <person name="Zheng J."/>
            <person name="Gao Q."/>
            <person name="Liu H."/>
            <person name="Peng D."/>
            <person name="Ruan L."/>
            <person name="Sun M."/>
        </authorList>
    </citation>
    <scope>NUCLEOTIDE SEQUENCE [LARGE SCALE GENOMIC DNA]</scope>
    <source>
        <strain evidence="6">BGSC 4BK1</strain>
    </source>
</reference>
<dbReference type="InterPro" id="IPR011075">
    <property type="entry name" value="TetR_C"/>
</dbReference>
<organism evidence="6 7">
    <name type="scientific">Bacillus wiedmannii</name>
    <dbReference type="NCBI Taxonomy" id="1890302"/>
    <lineage>
        <taxon>Bacteria</taxon>
        <taxon>Bacillati</taxon>
        <taxon>Bacillota</taxon>
        <taxon>Bacilli</taxon>
        <taxon>Bacillales</taxon>
        <taxon>Bacillaceae</taxon>
        <taxon>Bacillus</taxon>
        <taxon>Bacillus cereus group</taxon>
    </lineage>
</organism>
<evidence type="ECO:0000256" key="4">
    <source>
        <dbReference type="PROSITE-ProRule" id="PRU00335"/>
    </source>
</evidence>